<dbReference type="RefSeq" id="WP_343499479.1">
    <property type="nucleotide sequence ID" value="NZ_CP154792.1"/>
</dbReference>
<dbReference type="InterPro" id="IPR013096">
    <property type="entry name" value="Cupin_2"/>
</dbReference>
<dbReference type="Proteomes" id="UP001446337">
    <property type="component" value="Chromosome"/>
</dbReference>
<accession>A0ABZ3GCZ6</accession>
<dbReference type="Pfam" id="PF07883">
    <property type="entry name" value="Cupin_2"/>
    <property type="match status" value="1"/>
</dbReference>
<keyword evidence="5" id="KW-1185">Reference proteome</keyword>
<sequence length="329" mass="36703">MTLAKPAVDFESATDLPALYDLLDQVQVKNGWAKAVPVIVREPKHPYVPHRWRYADMRAALHVAGRLVATEWAERRNLIMANPFPGNDYATVPTLVGAYQMVKAGEKAYSHRHTPNAMRIVLEAGPDTFTVVDGRKIQMEPGDVLLTPNWCYHGHSNESGQDAYWIDFLDSPLVAAIGPMFFQPHPDKVEVATQIDHQSAMRFPFAEYKPRLLAAPETAPGVRQLVLGPATLVTFDQVAIHLDRGTEWKANRTTASQVYTVVTGSGRSRIGEREFEWQRGDMIAAPSWQDQVHNASENAVLLRVSDEPLMHMLNWYHTGEGMAAAKGQA</sequence>
<dbReference type="InterPro" id="IPR014710">
    <property type="entry name" value="RmlC-like_jellyroll"/>
</dbReference>
<dbReference type="InterPro" id="IPR047183">
    <property type="entry name" value="GDO-like"/>
</dbReference>
<organism evidence="4 5">
    <name type="scientific">Achromobacter denitrificans</name>
    <name type="common">Alcaligenes denitrificans</name>
    <dbReference type="NCBI Taxonomy" id="32002"/>
    <lineage>
        <taxon>Bacteria</taxon>
        <taxon>Pseudomonadati</taxon>
        <taxon>Pseudomonadota</taxon>
        <taxon>Betaproteobacteria</taxon>
        <taxon>Burkholderiales</taxon>
        <taxon>Alcaligenaceae</taxon>
        <taxon>Achromobacter</taxon>
    </lineage>
</organism>
<gene>
    <name evidence="4" type="ORF">AAIK43_12150</name>
</gene>
<evidence type="ECO:0000313" key="5">
    <source>
        <dbReference type="Proteomes" id="UP001446337"/>
    </source>
</evidence>
<evidence type="ECO:0000256" key="1">
    <source>
        <dbReference type="ARBA" id="ARBA00022964"/>
    </source>
</evidence>
<dbReference type="EMBL" id="CP154792">
    <property type="protein sequence ID" value="XAN18763.1"/>
    <property type="molecule type" value="Genomic_DNA"/>
</dbReference>
<dbReference type="PANTHER" id="PTHR41517">
    <property type="entry name" value="1,2-DIOXYGENASE PROTEIN-RELATED"/>
    <property type="match status" value="1"/>
</dbReference>
<feature type="domain" description="Cupin type-2" evidence="3">
    <location>
        <begin position="100"/>
        <end position="167"/>
    </location>
</feature>
<dbReference type="SUPFAM" id="SSF51182">
    <property type="entry name" value="RmlC-like cupins"/>
    <property type="match status" value="1"/>
</dbReference>
<name>A0ABZ3GCZ6_ACHDE</name>
<protein>
    <submittedName>
        <fullName evidence="4">Cupin domain-containing protein</fullName>
    </submittedName>
</protein>
<proteinExistence type="predicted"/>
<keyword evidence="2" id="KW-0560">Oxidoreductase</keyword>
<keyword evidence="1" id="KW-0223">Dioxygenase</keyword>
<dbReference type="CDD" id="cd02216">
    <property type="entry name" value="cupin_GDO-like_N"/>
    <property type="match status" value="1"/>
</dbReference>
<evidence type="ECO:0000256" key="2">
    <source>
        <dbReference type="ARBA" id="ARBA00023002"/>
    </source>
</evidence>
<dbReference type="InterPro" id="IPR011051">
    <property type="entry name" value="RmlC_Cupin_sf"/>
</dbReference>
<dbReference type="PANTHER" id="PTHR41517:SF1">
    <property type="entry name" value="CUPIN"/>
    <property type="match status" value="1"/>
</dbReference>
<dbReference type="Gene3D" id="2.60.120.10">
    <property type="entry name" value="Jelly Rolls"/>
    <property type="match status" value="2"/>
</dbReference>
<reference evidence="4 5" key="1">
    <citation type="submission" date="2024-05" db="EMBL/GenBank/DDBJ databases">
        <title>Achromobacter denitrificans. BP1, complete genome.</title>
        <authorList>
            <person name="Zhang B."/>
        </authorList>
    </citation>
    <scope>NUCLEOTIDE SEQUENCE [LARGE SCALE GENOMIC DNA]</scope>
    <source>
        <strain evidence="4 5">BP1</strain>
    </source>
</reference>
<evidence type="ECO:0000313" key="4">
    <source>
        <dbReference type="EMBL" id="XAN18763.1"/>
    </source>
</evidence>
<evidence type="ECO:0000259" key="3">
    <source>
        <dbReference type="Pfam" id="PF07883"/>
    </source>
</evidence>